<dbReference type="HOGENOM" id="CLU_1979905_0_0_5"/>
<protein>
    <submittedName>
        <fullName evidence="2">Uncharacterized protein</fullName>
    </submittedName>
</protein>
<accession>Q2CBK9</accession>
<dbReference type="STRING" id="314256.OG2516_08356"/>
<organism evidence="2 3">
    <name type="scientific">Oceanicola granulosus (strain ATCC BAA-861 / DSM 15982 / KCTC 12143 / HTCC2516)</name>
    <dbReference type="NCBI Taxonomy" id="314256"/>
    <lineage>
        <taxon>Bacteria</taxon>
        <taxon>Pseudomonadati</taxon>
        <taxon>Pseudomonadota</taxon>
        <taxon>Alphaproteobacteria</taxon>
        <taxon>Rhodobacterales</taxon>
        <taxon>Roseobacteraceae</taxon>
        <taxon>Oceanicola</taxon>
    </lineage>
</organism>
<dbReference type="AlphaFoldDB" id="Q2CBK9"/>
<dbReference type="eggNOG" id="ENOG5032KE8">
    <property type="taxonomic scope" value="Bacteria"/>
</dbReference>
<reference evidence="2 3" key="1">
    <citation type="journal article" date="2010" name="J. Bacteriol.">
        <title>Genome sequences of Oceanicola granulosus HTCC2516(T) and Oceanicola batsensis HTCC2597(TDelta).</title>
        <authorList>
            <person name="Thrash J.C."/>
            <person name="Cho J.C."/>
            <person name="Vergin K.L."/>
            <person name="Giovannoni S.J."/>
        </authorList>
    </citation>
    <scope>NUCLEOTIDE SEQUENCE [LARGE SCALE GENOMIC DNA]</scope>
    <source>
        <strain evidence="3">ATCC BAA-861 / DSM 15982 / KCTC 12143 / HTCC2516</strain>
    </source>
</reference>
<keyword evidence="3" id="KW-1185">Reference proteome</keyword>
<gene>
    <name evidence="2" type="ORF">OG2516_08356</name>
</gene>
<feature type="signal peptide" evidence="1">
    <location>
        <begin position="1"/>
        <end position="19"/>
    </location>
</feature>
<proteinExistence type="predicted"/>
<evidence type="ECO:0000256" key="1">
    <source>
        <dbReference type="SAM" id="SignalP"/>
    </source>
</evidence>
<dbReference type="EMBL" id="AAOT01000038">
    <property type="protein sequence ID" value="EAR50036.1"/>
    <property type="molecule type" value="Genomic_DNA"/>
</dbReference>
<dbReference type="OrthoDB" id="7876097at2"/>
<dbReference type="RefSeq" id="WP_007255195.1">
    <property type="nucleotide sequence ID" value="NZ_CH724107.1"/>
</dbReference>
<dbReference type="Proteomes" id="UP000003635">
    <property type="component" value="Unassembled WGS sequence"/>
</dbReference>
<keyword evidence="1" id="KW-0732">Signal</keyword>
<sequence length="136" mass="15136">MIRRPLLAALALLPLPLAAETVLVDNLSACEGYHPDTEWEGMLGQLMGEQNTVLTAEFMAAIEWTCEYDAPIEFDWRQGAAMQIRPGYCMEPGPFVYPTVFVFGMFPDQTDRVYVWQTDPGGTGEPHVFHVCPAAP</sequence>
<feature type="chain" id="PRO_5004207158" evidence="1">
    <location>
        <begin position="20"/>
        <end position="136"/>
    </location>
</feature>
<comment type="caution">
    <text evidence="2">The sequence shown here is derived from an EMBL/GenBank/DDBJ whole genome shotgun (WGS) entry which is preliminary data.</text>
</comment>
<name>Q2CBK9_OCEGH</name>
<evidence type="ECO:0000313" key="3">
    <source>
        <dbReference type="Proteomes" id="UP000003635"/>
    </source>
</evidence>
<evidence type="ECO:0000313" key="2">
    <source>
        <dbReference type="EMBL" id="EAR50036.1"/>
    </source>
</evidence>